<feature type="domain" description="G-patch" evidence="3">
    <location>
        <begin position="156"/>
        <end position="176"/>
    </location>
</feature>
<dbReference type="InterPro" id="IPR011666">
    <property type="entry name" value="DUF1604"/>
</dbReference>
<comment type="caution">
    <text evidence="4">The sequence shown here is derived from an EMBL/GenBank/DDBJ whole genome shotgun (WGS) entry which is preliminary data.</text>
</comment>
<comment type="similarity">
    <text evidence="1">Belongs to the GPATCH1 family.</text>
</comment>
<protein>
    <submittedName>
        <fullName evidence="4">GPATCH1</fullName>
    </submittedName>
</protein>
<organism evidence="4 5">
    <name type="scientific">Acanthosepion pharaonis</name>
    <name type="common">Pharaoh cuttlefish</name>
    <name type="synonym">Sepia pharaonis</name>
    <dbReference type="NCBI Taxonomy" id="158019"/>
    <lineage>
        <taxon>Eukaryota</taxon>
        <taxon>Metazoa</taxon>
        <taxon>Spiralia</taxon>
        <taxon>Lophotrochozoa</taxon>
        <taxon>Mollusca</taxon>
        <taxon>Cephalopoda</taxon>
        <taxon>Coleoidea</taxon>
        <taxon>Decapodiformes</taxon>
        <taxon>Sepiida</taxon>
        <taxon>Sepiina</taxon>
        <taxon>Sepiidae</taxon>
        <taxon>Acanthosepion</taxon>
    </lineage>
</organism>
<feature type="compositionally biased region" description="Low complexity" evidence="2">
    <location>
        <begin position="681"/>
        <end position="700"/>
    </location>
</feature>
<feature type="compositionally biased region" description="Basic residues" evidence="2">
    <location>
        <begin position="907"/>
        <end position="950"/>
    </location>
</feature>
<sequence>MITTSMVDSDEDDDSYVCLGEWIGPASTDEPAKNPVSVHDLEVRDSQGRVRFHGAFTGGFSAGYFNTVGTKEGWKPSTFVSNRENRQKQKAAVPEDFMDEEDFGEHGIAPRQIVTSDNFKSVELQRKRTAVASAITADSLLSGLGSTLLDLIVPEKLTIGVRLLRKMGWKEGQGVGPRYEKHKIKKKKKSDGAKMYGCTLPDSGSESEASDEYVPESVTFAPKDICPISFVPKDNAHGLGYSGINIKAALPSGHISLFSEPYSTPQPKSHKRKGIQGAAFGVGALEEDDDDIYTLDSFSNYDQSIGGPEVDDNLFGWTAPGRNKPGEHLPSNYVGKILDGFTLASAPLHARKVYSLPVIPKDYKPFHVFKEISCDLKPSVPDQRNQQLNAHSRSILLGEISTEGSVFDLLKKDDANRLAKLSESNQKTFTLNEISKNQIANCDLQSESISTTDKSHTFTPAVGSSTSPKSSMVAVDPKQEVTMEHDKLEIKPFKIQTTQLPQTSNCLQAGFQPFAKDPAKQERYDRYLLLLKHGKIDPYDDVSAGCEMTEWEQKKEKDEFFRAAKIFKPLSGLMASRFTAAKFTDEDSSAEMPIDDSADKDDLSRAADMKLFGKLTRETFEWHPDQLLCRRFNVPDPHPGSGIIGIPKIKRDKYSIFNFLEATQSKDIPATSKQSEKTKISSASATASPSTVSASSTTSSKNTAHQDKPSIFSHLMDHLPAERKQTLPPAAADKCSESSTSTQSMSKTESVTENKDDERPPLDLFKAIFADSSSSEDEEDEVKEVKPKSVSGVESHNGKLSSVTMTTENSIKDLTHSSDKTSSLKSNPETSIRSKFWECLLSNEKEEASNVSEEQQCPLATNQEKDSSDGEAYGPALPPTLTSSEGHKDETTTCLDSKLLSLLKSPSAKKHKHKSKHKSKKSKKVKHKHKKEKRHKDKKKKKHSSSKRKASSLSSSASSPSSSNVSPVHRKKKNV</sequence>
<dbReference type="PANTHER" id="PTHR13384">
    <property type="entry name" value="G PATCH DOMAIN-CONTAINING PROTEIN 1"/>
    <property type="match status" value="1"/>
</dbReference>
<dbReference type="PROSITE" id="PS50174">
    <property type="entry name" value="G_PATCH"/>
    <property type="match status" value="1"/>
</dbReference>
<feature type="region of interest" description="Disordered" evidence="2">
    <location>
        <begin position="844"/>
        <end position="975"/>
    </location>
</feature>
<evidence type="ECO:0000259" key="3">
    <source>
        <dbReference type="PROSITE" id="PS50174"/>
    </source>
</evidence>
<keyword evidence="5" id="KW-1185">Reference proteome</keyword>
<dbReference type="EMBL" id="CAHIKZ030001469">
    <property type="protein sequence ID" value="CAE1265180.1"/>
    <property type="molecule type" value="Genomic_DNA"/>
</dbReference>
<dbReference type="AlphaFoldDB" id="A0A812CCW7"/>
<dbReference type="GO" id="GO:0003723">
    <property type="term" value="F:RNA binding"/>
    <property type="evidence" value="ECO:0007669"/>
    <property type="project" value="TreeGrafter"/>
</dbReference>
<dbReference type="Proteomes" id="UP000597762">
    <property type="component" value="Unassembled WGS sequence"/>
</dbReference>
<name>A0A812CCW7_ACAPH</name>
<dbReference type="OrthoDB" id="20507at2759"/>
<feature type="compositionally biased region" description="Polar residues" evidence="2">
    <location>
        <begin position="820"/>
        <end position="830"/>
    </location>
</feature>
<accession>A0A812CCW7</accession>
<dbReference type="PANTHER" id="PTHR13384:SF19">
    <property type="entry name" value="G PATCH DOMAIN-CONTAINING PROTEIN 1"/>
    <property type="match status" value="1"/>
</dbReference>
<gene>
    <name evidence="4" type="ORF">SPHA_34565</name>
</gene>
<feature type="compositionally biased region" description="Basic and acidic residues" evidence="2">
    <location>
        <begin position="810"/>
        <end position="819"/>
    </location>
</feature>
<feature type="region of interest" description="Disordered" evidence="2">
    <location>
        <begin position="726"/>
        <end position="830"/>
    </location>
</feature>
<reference evidence="4" key="1">
    <citation type="submission" date="2021-01" db="EMBL/GenBank/DDBJ databases">
        <authorList>
            <person name="Li R."/>
            <person name="Bekaert M."/>
        </authorList>
    </citation>
    <scope>NUCLEOTIDE SEQUENCE</scope>
    <source>
        <strain evidence="4">Farmed</strain>
    </source>
</reference>
<dbReference type="GO" id="GO:0005634">
    <property type="term" value="C:nucleus"/>
    <property type="evidence" value="ECO:0007669"/>
    <property type="project" value="TreeGrafter"/>
</dbReference>
<evidence type="ECO:0000313" key="4">
    <source>
        <dbReference type="EMBL" id="CAE1265180.1"/>
    </source>
</evidence>
<evidence type="ECO:0000256" key="1">
    <source>
        <dbReference type="ARBA" id="ARBA00008600"/>
    </source>
</evidence>
<proteinExistence type="inferred from homology"/>
<feature type="compositionally biased region" description="Polar residues" evidence="2">
    <location>
        <begin position="798"/>
        <end position="809"/>
    </location>
</feature>
<dbReference type="Pfam" id="PF26093">
    <property type="entry name" value="HTH_TGH"/>
    <property type="match status" value="1"/>
</dbReference>
<feature type="region of interest" description="Disordered" evidence="2">
    <location>
        <begin position="454"/>
        <end position="474"/>
    </location>
</feature>
<evidence type="ECO:0000313" key="5">
    <source>
        <dbReference type="Proteomes" id="UP000597762"/>
    </source>
</evidence>
<evidence type="ECO:0000256" key="2">
    <source>
        <dbReference type="SAM" id="MobiDB-lite"/>
    </source>
</evidence>
<dbReference type="Pfam" id="PF07713">
    <property type="entry name" value="DUF1604"/>
    <property type="match status" value="1"/>
</dbReference>
<feature type="region of interest" description="Disordered" evidence="2">
    <location>
        <begin position="668"/>
        <end position="706"/>
    </location>
</feature>
<feature type="compositionally biased region" description="Polar residues" evidence="2">
    <location>
        <begin position="849"/>
        <end position="862"/>
    </location>
</feature>
<feature type="compositionally biased region" description="Low complexity" evidence="2">
    <location>
        <begin position="897"/>
        <end position="906"/>
    </location>
</feature>
<dbReference type="Pfam" id="PF01585">
    <property type="entry name" value="G-patch"/>
    <property type="match status" value="1"/>
</dbReference>
<feature type="compositionally biased region" description="Basic and acidic residues" evidence="2">
    <location>
        <begin position="750"/>
        <end position="761"/>
    </location>
</feature>
<feature type="compositionally biased region" description="Low complexity" evidence="2">
    <location>
        <begin position="737"/>
        <end position="749"/>
    </location>
</feature>
<dbReference type="InterPro" id="IPR000467">
    <property type="entry name" value="G_patch_dom"/>
</dbReference>
<dbReference type="GO" id="GO:0006397">
    <property type="term" value="P:mRNA processing"/>
    <property type="evidence" value="ECO:0007669"/>
    <property type="project" value="InterPro"/>
</dbReference>
<feature type="compositionally biased region" description="Low complexity" evidence="2">
    <location>
        <begin position="951"/>
        <end position="967"/>
    </location>
</feature>